<sequence>MRADVGAVWRTLALLGATAGLALGVPGQPAALAADADDACTPGTVVWMDPEPPAHALLQTDLAWTVTRGEGALVAVVDSGVDGGNAHLSDAVVSGLDLVQDGSSSLGLTDADGHGTAIAGIIAAREVPGSGVIGLAPDSRVLPIRVFVANTDEARQAGLGPTPARIAAAIRYATDQGAQVINVSLSTPDDDPDLRAAVEDATARGALVVASAGNWSTAESGADGPRYPAAYPQALAVAAVEADGSPSAASMPGPHVDVAAPGAQVLTAAAGAGDCLYAADTAQSSFATGYAAAAAALVAVAHPTESPDQWSWRLRTTASRPNPDQRDDDIGWGIVQPYDAMALVPTGDTRGPAGPSTGTIAAAQATEQEPVVLAPAERPWQPARETAVVVGVLTAPMIGVLVVVLGLRRRRRAPDPEPDPVRTGSGLAQRAPIRVARAPDRR</sequence>
<comment type="caution">
    <text evidence="10">The sequence shown here is derived from an EMBL/GenBank/DDBJ whole genome shotgun (WGS) entry which is preliminary data.</text>
</comment>
<keyword evidence="11" id="KW-1185">Reference proteome</keyword>
<evidence type="ECO:0000256" key="5">
    <source>
        <dbReference type="PROSITE-ProRule" id="PRU01240"/>
    </source>
</evidence>
<evidence type="ECO:0000256" key="8">
    <source>
        <dbReference type="SAM" id="SignalP"/>
    </source>
</evidence>
<keyword evidence="7" id="KW-0812">Transmembrane</keyword>
<reference evidence="10 11" key="1">
    <citation type="submission" date="2020-04" db="EMBL/GenBank/DDBJ databases">
        <title>MicrobeNet Type strains.</title>
        <authorList>
            <person name="Nicholson A.C."/>
        </authorList>
    </citation>
    <scope>NUCLEOTIDE SEQUENCE [LARGE SCALE GENOMIC DNA]</scope>
    <source>
        <strain evidence="10 11">ATCC BAA-788</strain>
    </source>
</reference>
<dbReference type="PROSITE" id="PS00137">
    <property type="entry name" value="SUBTILASE_HIS"/>
    <property type="match status" value="1"/>
</dbReference>
<evidence type="ECO:0000313" key="11">
    <source>
        <dbReference type="Proteomes" id="UP000581206"/>
    </source>
</evidence>
<dbReference type="PROSITE" id="PS51892">
    <property type="entry name" value="SUBTILASE"/>
    <property type="match status" value="1"/>
</dbReference>
<organism evidence="10 11">
    <name type="scientific">Cellulomonas denverensis</name>
    <dbReference type="NCBI Taxonomy" id="264297"/>
    <lineage>
        <taxon>Bacteria</taxon>
        <taxon>Bacillati</taxon>
        <taxon>Actinomycetota</taxon>
        <taxon>Actinomycetes</taxon>
        <taxon>Micrococcales</taxon>
        <taxon>Cellulomonadaceae</taxon>
        <taxon>Cellulomonas</taxon>
    </lineage>
</organism>
<evidence type="ECO:0000256" key="2">
    <source>
        <dbReference type="ARBA" id="ARBA00022670"/>
    </source>
</evidence>
<evidence type="ECO:0000256" key="6">
    <source>
        <dbReference type="SAM" id="MobiDB-lite"/>
    </source>
</evidence>
<feature type="compositionally biased region" description="Polar residues" evidence="6">
    <location>
        <begin position="306"/>
        <end position="322"/>
    </location>
</feature>
<feature type="domain" description="Peptidase S8/S53" evidence="9">
    <location>
        <begin position="69"/>
        <end position="333"/>
    </location>
</feature>
<comment type="similarity">
    <text evidence="1 5">Belongs to the peptidase S8 family.</text>
</comment>
<dbReference type="PRINTS" id="PR00723">
    <property type="entry name" value="SUBTILISIN"/>
</dbReference>
<evidence type="ECO:0000259" key="9">
    <source>
        <dbReference type="Pfam" id="PF00082"/>
    </source>
</evidence>
<keyword evidence="7" id="KW-0472">Membrane</keyword>
<evidence type="ECO:0000256" key="4">
    <source>
        <dbReference type="ARBA" id="ARBA00022825"/>
    </source>
</evidence>
<evidence type="ECO:0000256" key="7">
    <source>
        <dbReference type="SAM" id="Phobius"/>
    </source>
</evidence>
<dbReference type="InterPro" id="IPR050131">
    <property type="entry name" value="Peptidase_S8_subtilisin-like"/>
</dbReference>
<feature type="signal peptide" evidence="8">
    <location>
        <begin position="1"/>
        <end position="24"/>
    </location>
</feature>
<dbReference type="InterPro" id="IPR015500">
    <property type="entry name" value="Peptidase_S8_subtilisin-rel"/>
</dbReference>
<dbReference type="SUPFAM" id="SSF52743">
    <property type="entry name" value="Subtilisin-like"/>
    <property type="match status" value="1"/>
</dbReference>
<keyword evidence="4 5" id="KW-0720">Serine protease</keyword>
<dbReference type="InterPro" id="IPR022398">
    <property type="entry name" value="Peptidase_S8_His-AS"/>
</dbReference>
<proteinExistence type="inferred from homology"/>
<feature type="chain" id="PRO_5039104747" evidence="8">
    <location>
        <begin position="25"/>
        <end position="442"/>
    </location>
</feature>
<dbReference type="GO" id="GO:0004252">
    <property type="term" value="F:serine-type endopeptidase activity"/>
    <property type="evidence" value="ECO:0007669"/>
    <property type="project" value="UniProtKB-UniRule"/>
</dbReference>
<dbReference type="Gene3D" id="3.40.50.200">
    <property type="entry name" value="Peptidase S8/S53 domain"/>
    <property type="match status" value="1"/>
</dbReference>
<dbReference type="GO" id="GO:0006508">
    <property type="term" value="P:proteolysis"/>
    <property type="evidence" value="ECO:0007669"/>
    <property type="project" value="UniProtKB-KW"/>
</dbReference>
<dbReference type="InterPro" id="IPR000209">
    <property type="entry name" value="Peptidase_S8/S53_dom"/>
</dbReference>
<evidence type="ECO:0000256" key="1">
    <source>
        <dbReference type="ARBA" id="ARBA00011073"/>
    </source>
</evidence>
<keyword evidence="7" id="KW-1133">Transmembrane helix</keyword>
<feature type="active site" description="Charge relay system" evidence="5">
    <location>
        <position position="114"/>
    </location>
</feature>
<dbReference type="InterPro" id="IPR036852">
    <property type="entry name" value="Peptidase_S8/S53_dom_sf"/>
</dbReference>
<dbReference type="PANTHER" id="PTHR43806:SF11">
    <property type="entry name" value="CEREVISIN-RELATED"/>
    <property type="match status" value="1"/>
</dbReference>
<keyword evidence="3 5" id="KW-0378">Hydrolase</keyword>
<dbReference type="PANTHER" id="PTHR43806">
    <property type="entry name" value="PEPTIDASE S8"/>
    <property type="match status" value="1"/>
</dbReference>
<feature type="region of interest" description="Disordered" evidence="6">
    <location>
        <begin position="412"/>
        <end position="442"/>
    </location>
</feature>
<evidence type="ECO:0000256" key="3">
    <source>
        <dbReference type="ARBA" id="ARBA00022801"/>
    </source>
</evidence>
<protein>
    <submittedName>
        <fullName evidence="10">S8 family serine peptidase</fullName>
    </submittedName>
</protein>
<name>A0A7X6KSJ5_9CELL</name>
<dbReference type="Proteomes" id="UP000581206">
    <property type="component" value="Unassembled WGS sequence"/>
</dbReference>
<dbReference type="AlphaFoldDB" id="A0A7X6KSJ5"/>
<accession>A0A7X6KSJ5</accession>
<dbReference type="RefSeq" id="WP_168628477.1">
    <property type="nucleotide sequence ID" value="NZ_BONL01000030.1"/>
</dbReference>
<dbReference type="EMBL" id="JAAXOX010000001">
    <property type="protein sequence ID" value="NKY21378.1"/>
    <property type="molecule type" value="Genomic_DNA"/>
</dbReference>
<feature type="active site" description="Charge relay system" evidence="5">
    <location>
        <position position="285"/>
    </location>
</feature>
<feature type="transmembrane region" description="Helical" evidence="7">
    <location>
        <begin position="387"/>
        <end position="407"/>
    </location>
</feature>
<feature type="active site" description="Charge relay system" evidence="5">
    <location>
        <position position="78"/>
    </location>
</feature>
<keyword evidence="2 5" id="KW-0645">Protease</keyword>
<dbReference type="Pfam" id="PF00082">
    <property type="entry name" value="Peptidase_S8"/>
    <property type="match status" value="1"/>
</dbReference>
<evidence type="ECO:0000313" key="10">
    <source>
        <dbReference type="EMBL" id="NKY21378.1"/>
    </source>
</evidence>
<feature type="region of interest" description="Disordered" evidence="6">
    <location>
        <begin position="306"/>
        <end position="329"/>
    </location>
</feature>
<gene>
    <name evidence="10" type="ORF">HGA03_01715</name>
</gene>
<keyword evidence="8" id="KW-0732">Signal</keyword>